<organism evidence="2 3">
    <name type="scientific">Geospiza parvula</name>
    <name type="common">Small tree-finch</name>
    <name type="synonym">Camarhynchus parvulus</name>
    <dbReference type="NCBI Taxonomy" id="87175"/>
    <lineage>
        <taxon>Eukaryota</taxon>
        <taxon>Metazoa</taxon>
        <taxon>Chordata</taxon>
        <taxon>Craniata</taxon>
        <taxon>Vertebrata</taxon>
        <taxon>Euteleostomi</taxon>
        <taxon>Archelosauria</taxon>
        <taxon>Archosauria</taxon>
        <taxon>Dinosauria</taxon>
        <taxon>Saurischia</taxon>
        <taxon>Theropoda</taxon>
        <taxon>Coelurosauria</taxon>
        <taxon>Aves</taxon>
        <taxon>Neognathae</taxon>
        <taxon>Neoaves</taxon>
        <taxon>Telluraves</taxon>
        <taxon>Australaves</taxon>
        <taxon>Passeriformes</taxon>
        <taxon>Thraupidae</taxon>
        <taxon>Camarhynchus</taxon>
    </lineage>
</organism>
<protein>
    <submittedName>
        <fullName evidence="2">Uncharacterized protein</fullName>
    </submittedName>
</protein>
<feature type="compositionally biased region" description="Basic and acidic residues" evidence="1">
    <location>
        <begin position="88"/>
        <end position="97"/>
    </location>
</feature>
<reference evidence="2" key="2">
    <citation type="submission" date="2025-08" db="UniProtKB">
        <authorList>
            <consortium name="Ensembl"/>
        </authorList>
    </citation>
    <scope>IDENTIFICATION</scope>
</reference>
<dbReference type="Proteomes" id="UP000694382">
    <property type="component" value="Chromosome 24"/>
</dbReference>
<name>A0A8C3MIL6_GEOPR</name>
<feature type="region of interest" description="Disordered" evidence="1">
    <location>
        <begin position="53"/>
        <end position="116"/>
    </location>
</feature>
<dbReference type="GO" id="GO:0005516">
    <property type="term" value="F:calmodulin binding"/>
    <property type="evidence" value="ECO:0007669"/>
    <property type="project" value="TreeGrafter"/>
</dbReference>
<dbReference type="SMART" id="SM00394">
    <property type="entry name" value="RIIa"/>
    <property type="match status" value="1"/>
</dbReference>
<proteinExistence type="predicted"/>
<dbReference type="PANTHER" id="PTHR10699:SF11">
    <property type="entry name" value="IGLOO, ISOFORM A"/>
    <property type="match status" value="1"/>
</dbReference>
<accession>A0A8C3MIL6</accession>
<accession>A0A8U8AX36</accession>
<reference evidence="2" key="1">
    <citation type="submission" date="2020-02" db="EMBL/GenBank/DDBJ databases">
        <authorList>
            <person name="Enbody D E."/>
            <person name="Pettersson E M."/>
        </authorList>
    </citation>
    <scope>NUCLEOTIDE SEQUENCE [LARGE SCALE GENOMIC DNA]</scope>
</reference>
<sequence length="116" mass="12736">MSIAASNTSMRVPAGFRNLLEGLAREVLREQPTDVVAFAAQYFQKLLESREATLAPWSHPVPAPLRPRTRRGSRQHQQGSQRGACPHNPHELGHLSRDATAALAPNPPFATVQPQN</sequence>
<dbReference type="Ensembl" id="ENSCPVT00000005107.2">
    <property type="protein sequence ID" value="ENSCPVP00000004929.2"/>
    <property type="gene ID" value="ENSCPVG00000003650.2"/>
</dbReference>
<dbReference type="PANTHER" id="PTHR10699">
    <property type="entry name" value="NEUROMODULIN"/>
    <property type="match status" value="1"/>
</dbReference>
<dbReference type="InterPro" id="IPR047579">
    <property type="entry name" value="DD_CABYR_SP17"/>
</dbReference>
<dbReference type="SUPFAM" id="SSF47391">
    <property type="entry name" value="Dimerization-anchoring domain of cAMP-dependent PK regulatory subunit"/>
    <property type="match status" value="1"/>
</dbReference>
<evidence type="ECO:0000256" key="1">
    <source>
        <dbReference type="SAM" id="MobiDB-lite"/>
    </source>
</evidence>
<dbReference type="AlphaFoldDB" id="A0A8C3MIL6"/>
<dbReference type="Gene3D" id="1.20.890.10">
    <property type="entry name" value="cAMP-dependent protein kinase regulatory subunit, dimerization-anchoring domain"/>
    <property type="match status" value="1"/>
</dbReference>
<evidence type="ECO:0000313" key="3">
    <source>
        <dbReference type="Proteomes" id="UP000694382"/>
    </source>
</evidence>
<dbReference type="CDD" id="cd12100">
    <property type="entry name" value="DD_CABYR_SP17"/>
    <property type="match status" value="1"/>
</dbReference>
<reference evidence="2" key="3">
    <citation type="submission" date="2025-09" db="UniProtKB">
        <authorList>
            <consortium name="Ensembl"/>
        </authorList>
    </citation>
    <scope>IDENTIFICATION</scope>
</reference>
<dbReference type="InterPro" id="IPR003117">
    <property type="entry name" value="cAMP_dep_PK_reg_su_I/II_a/b"/>
</dbReference>
<keyword evidence="3" id="KW-1185">Reference proteome</keyword>
<dbReference type="Pfam" id="PF02197">
    <property type="entry name" value="RIIa"/>
    <property type="match status" value="1"/>
</dbReference>
<evidence type="ECO:0000313" key="2">
    <source>
        <dbReference type="Ensembl" id="ENSCPVP00000004929.2"/>
    </source>
</evidence>